<feature type="transmembrane region" description="Helical" evidence="6">
    <location>
        <begin position="127"/>
        <end position="147"/>
    </location>
</feature>
<dbReference type="GO" id="GO:0140359">
    <property type="term" value="F:ABC-type transporter activity"/>
    <property type="evidence" value="ECO:0007669"/>
    <property type="project" value="InterPro"/>
</dbReference>
<keyword evidence="2" id="KW-1003">Cell membrane</keyword>
<keyword evidence="3 6" id="KW-0812">Transmembrane</keyword>
<dbReference type="Pfam" id="PF12679">
    <property type="entry name" value="ABC2_membrane_2"/>
    <property type="match status" value="1"/>
</dbReference>
<evidence type="ECO:0000313" key="7">
    <source>
        <dbReference type="EMBL" id="OGG00424.1"/>
    </source>
</evidence>
<evidence type="ECO:0000256" key="4">
    <source>
        <dbReference type="ARBA" id="ARBA00022989"/>
    </source>
</evidence>
<evidence type="ECO:0000313" key="8">
    <source>
        <dbReference type="Proteomes" id="UP000179129"/>
    </source>
</evidence>
<dbReference type="Proteomes" id="UP000179129">
    <property type="component" value="Unassembled WGS sequence"/>
</dbReference>
<feature type="transmembrane region" description="Helical" evidence="6">
    <location>
        <begin position="20"/>
        <end position="39"/>
    </location>
</feature>
<evidence type="ECO:0000256" key="1">
    <source>
        <dbReference type="ARBA" id="ARBA00004651"/>
    </source>
</evidence>
<dbReference type="AlphaFoldDB" id="A0A1F5YK03"/>
<dbReference type="PANTHER" id="PTHR30294">
    <property type="entry name" value="MEMBRANE COMPONENT OF ABC TRANSPORTER YHHJ-RELATED"/>
    <property type="match status" value="1"/>
</dbReference>
<organism evidence="7 8">
    <name type="scientific">Candidatus Glassbacteria bacterium RIFCSPLOWO2_12_FULL_58_11</name>
    <dbReference type="NCBI Taxonomy" id="1817867"/>
    <lineage>
        <taxon>Bacteria</taxon>
        <taxon>Candidatus Glassiibacteriota</taxon>
    </lineage>
</organism>
<feature type="transmembrane region" description="Helical" evidence="6">
    <location>
        <begin position="93"/>
        <end position="115"/>
    </location>
</feature>
<feature type="transmembrane region" description="Helical" evidence="6">
    <location>
        <begin position="159"/>
        <end position="184"/>
    </location>
</feature>
<evidence type="ECO:0000256" key="6">
    <source>
        <dbReference type="SAM" id="Phobius"/>
    </source>
</evidence>
<gene>
    <name evidence="7" type="ORF">A3F83_05795</name>
</gene>
<dbReference type="EMBL" id="MFIX01000258">
    <property type="protein sequence ID" value="OGG00424.1"/>
    <property type="molecule type" value="Genomic_DNA"/>
</dbReference>
<dbReference type="STRING" id="1817867.A3F83_05795"/>
<reference evidence="7 8" key="1">
    <citation type="journal article" date="2016" name="Nat. Commun.">
        <title>Thousands of microbial genomes shed light on interconnected biogeochemical processes in an aquifer system.</title>
        <authorList>
            <person name="Anantharaman K."/>
            <person name="Brown C.T."/>
            <person name="Hug L.A."/>
            <person name="Sharon I."/>
            <person name="Castelle C.J."/>
            <person name="Probst A.J."/>
            <person name="Thomas B.C."/>
            <person name="Singh A."/>
            <person name="Wilkins M.J."/>
            <person name="Karaoz U."/>
            <person name="Brodie E.L."/>
            <person name="Williams K.H."/>
            <person name="Hubbard S.S."/>
            <person name="Banfield J.F."/>
        </authorList>
    </citation>
    <scope>NUCLEOTIDE SEQUENCE [LARGE SCALE GENOMIC DNA]</scope>
</reference>
<keyword evidence="4 6" id="KW-1133">Transmembrane helix</keyword>
<accession>A0A1F5YK03</accession>
<evidence type="ECO:0000256" key="3">
    <source>
        <dbReference type="ARBA" id="ARBA00022692"/>
    </source>
</evidence>
<dbReference type="GO" id="GO:0005886">
    <property type="term" value="C:plasma membrane"/>
    <property type="evidence" value="ECO:0007669"/>
    <property type="project" value="UniProtKB-SubCell"/>
</dbReference>
<comment type="caution">
    <text evidence="7">The sequence shown here is derived from an EMBL/GenBank/DDBJ whole genome shotgun (WGS) entry which is preliminary data.</text>
</comment>
<keyword evidence="5 6" id="KW-0472">Membrane</keyword>
<feature type="transmembrane region" description="Helical" evidence="6">
    <location>
        <begin position="51"/>
        <end position="72"/>
    </location>
</feature>
<comment type="subcellular location">
    <subcellularLocation>
        <location evidence="1">Cell membrane</location>
        <topology evidence="1">Multi-pass membrane protein</topology>
    </subcellularLocation>
</comment>
<sequence length="238" mass="26831">MRNVIAIARKEFKSYFDSPIAYIFITAFLLLVNFLYLWTFFVAGQADMRPFFGFMPFVFLFLVPSISMRLWAEERKMGTLEILLTLPIREVDVVLGKFLASFLFLVVMLLMTFNVPLLVGFLGDPDWGTVICGYLGCLLLGSSYLAIGLFASALSENQIVAFILAIAICTGMLIVGEAFFLILVPDFLVPLFEYLGLGSHFESMGRGVVDTRDVLYYLSIIGAFLYLNINTVEHRSWV</sequence>
<proteinExistence type="predicted"/>
<evidence type="ECO:0000256" key="2">
    <source>
        <dbReference type="ARBA" id="ARBA00022475"/>
    </source>
</evidence>
<protein>
    <submittedName>
        <fullName evidence="7">ABC transporter</fullName>
    </submittedName>
</protein>
<evidence type="ECO:0000256" key="5">
    <source>
        <dbReference type="ARBA" id="ARBA00023136"/>
    </source>
</evidence>
<feature type="transmembrane region" description="Helical" evidence="6">
    <location>
        <begin position="214"/>
        <end position="232"/>
    </location>
</feature>
<dbReference type="InterPro" id="IPR051449">
    <property type="entry name" value="ABC-2_transporter_component"/>
</dbReference>
<name>A0A1F5YK03_9BACT</name>
<dbReference type="PANTHER" id="PTHR30294:SF29">
    <property type="entry name" value="MULTIDRUG ABC TRANSPORTER PERMEASE YBHS-RELATED"/>
    <property type="match status" value="1"/>
</dbReference>